<accession>A0ABR4D0T6</accession>
<feature type="transmembrane region" description="Helical" evidence="1">
    <location>
        <begin position="6"/>
        <end position="25"/>
    </location>
</feature>
<evidence type="ECO:0000313" key="3">
    <source>
        <dbReference type="Proteomes" id="UP001595075"/>
    </source>
</evidence>
<sequence>MLLRNTPRLLTGLLSLLIFYSNRLLQILLSQILSPQLLSRGTGIVLSLLVFQALAEYLFFYTFDLAVSVVEQAFRGVFNFAWWILVTALAVLISLQVYMVVDTADMDLLRSNEAGTNI</sequence>
<keyword evidence="1" id="KW-1133">Transmembrane helix</keyword>
<name>A0ABR4D0T6_9HELO</name>
<dbReference type="EMBL" id="JAZHXI010000001">
    <property type="protein sequence ID" value="KAL2075734.1"/>
    <property type="molecule type" value="Genomic_DNA"/>
</dbReference>
<comment type="caution">
    <text evidence="2">The sequence shown here is derived from an EMBL/GenBank/DDBJ whole genome shotgun (WGS) entry which is preliminary data.</text>
</comment>
<proteinExistence type="predicted"/>
<evidence type="ECO:0000313" key="2">
    <source>
        <dbReference type="EMBL" id="KAL2075734.1"/>
    </source>
</evidence>
<keyword evidence="1" id="KW-0472">Membrane</keyword>
<keyword evidence="1" id="KW-0812">Transmembrane</keyword>
<evidence type="ECO:0000256" key="1">
    <source>
        <dbReference type="SAM" id="Phobius"/>
    </source>
</evidence>
<reference evidence="2 3" key="1">
    <citation type="journal article" date="2024" name="Commun. Biol.">
        <title>Comparative genomic analysis of thermophilic fungi reveals convergent evolutionary adaptations and gene losses.</title>
        <authorList>
            <person name="Steindorff A.S."/>
            <person name="Aguilar-Pontes M.V."/>
            <person name="Robinson A.J."/>
            <person name="Andreopoulos B."/>
            <person name="LaButti K."/>
            <person name="Kuo A."/>
            <person name="Mondo S."/>
            <person name="Riley R."/>
            <person name="Otillar R."/>
            <person name="Haridas S."/>
            <person name="Lipzen A."/>
            <person name="Grimwood J."/>
            <person name="Schmutz J."/>
            <person name="Clum A."/>
            <person name="Reid I.D."/>
            <person name="Moisan M.C."/>
            <person name="Butler G."/>
            <person name="Nguyen T.T.M."/>
            <person name="Dewar K."/>
            <person name="Conant G."/>
            <person name="Drula E."/>
            <person name="Henrissat B."/>
            <person name="Hansel C."/>
            <person name="Singer S."/>
            <person name="Hutchinson M.I."/>
            <person name="de Vries R.P."/>
            <person name="Natvig D.O."/>
            <person name="Powell A.J."/>
            <person name="Tsang A."/>
            <person name="Grigoriev I.V."/>
        </authorList>
    </citation>
    <scope>NUCLEOTIDE SEQUENCE [LARGE SCALE GENOMIC DNA]</scope>
    <source>
        <strain evidence="2 3">CBS 494.80</strain>
    </source>
</reference>
<organism evidence="2 3">
    <name type="scientific">Oculimacula yallundae</name>
    <dbReference type="NCBI Taxonomy" id="86028"/>
    <lineage>
        <taxon>Eukaryota</taxon>
        <taxon>Fungi</taxon>
        <taxon>Dikarya</taxon>
        <taxon>Ascomycota</taxon>
        <taxon>Pezizomycotina</taxon>
        <taxon>Leotiomycetes</taxon>
        <taxon>Helotiales</taxon>
        <taxon>Ploettnerulaceae</taxon>
        <taxon>Oculimacula</taxon>
    </lineage>
</organism>
<feature type="transmembrane region" description="Helical" evidence="1">
    <location>
        <begin position="80"/>
        <end position="101"/>
    </location>
</feature>
<keyword evidence="3" id="KW-1185">Reference proteome</keyword>
<gene>
    <name evidence="2" type="ORF">VTL71DRAFT_677</name>
</gene>
<dbReference type="Proteomes" id="UP001595075">
    <property type="component" value="Unassembled WGS sequence"/>
</dbReference>
<feature type="transmembrane region" description="Helical" evidence="1">
    <location>
        <begin position="37"/>
        <end position="60"/>
    </location>
</feature>
<protein>
    <submittedName>
        <fullName evidence="2">Uncharacterized protein</fullName>
    </submittedName>
</protein>